<dbReference type="AlphaFoldDB" id="T0JRX1"/>
<organism evidence="1 2">
    <name type="scientific">Colletotrichum gloeosporioides (strain Cg-14)</name>
    <name type="common">Anthracnose fungus</name>
    <name type="synonym">Glomerella cingulata</name>
    <dbReference type="NCBI Taxonomy" id="1237896"/>
    <lineage>
        <taxon>Eukaryota</taxon>
        <taxon>Fungi</taxon>
        <taxon>Dikarya</taxon>
        <taxon>Ascomycota</taxon>
        <taxon>Pezizomycotina</taxon>
        <taxon>Sordariomycetes</taxon>
        <taxon>Hypocreomycetidae</taxon>
        <taxon>Glomerellales</taxon>
        <taxon>Glomerellaceae</taxon>
        <taxon>Colletotrichum</taxon>
        <taxon>Colletotrichum gloeosporioides species complex</taxon>
    </lineage>
</organism>
<dbReference type="EMBL" id="AMYD01004469">
    <property type="protein sequence ID" value="EQB43123.1"/>
    <property type="molecule type" value="Genomic_DNA"/>
</dbReference>
<dbReference type="Proteomes" id="UP000015530">
    <property type="component" value="Unassembled WGS sequence"/>
</dbReference>
<evidence type="ECO:0000313" key="2">
    <source>
        <dbReference type="Proteomes" id="UP000015530"/>
    </source>
</evidence>
<name>T0JRX1_COLGC</name>
<dbReference type="HOGENOM" id="CLU_3430968_0_0_1"/>
<proteinExistence type="predicted"/>
<evidence type="ECO:0000313" key="1">
    <source>
        <dbReference type="EMBL" id="EQB43123.1"/>
    </source>
</evidence>
<gene>
    <name evidence="1" type="ORF">CGLO_18268</name>
</gene>
<comment type="caution">
    <text evidence="1">The sequence shown here is derived from an EMBL/GenBank/DDBJ whole genome shotgun (WGS) entry which is preliminary data.</text>
</comment>
<sequence>MPFMKESGLLESEDFIKR</sequence>
<accession>T0JRX1</accession>
<reference evidence="2" key="1">
    <citation type="journal article" date="2013" name="Mol. Plant Microbe Interact.">
        <title>Global aspects of pacC regulation of pathogenicity genes in Colletotrichum gloeosporioides as revealed by transcriptome analysis.</title>
        <authorList>
            <person name="Alkan N."/>
            <person name="Meng X."/>
            <person name="Friedlander G."/>
            <person name="Reuveni E."/>
            <person name="Sukno S."/>
            <person name="Sherman A."/>
            <person name="Thon M."/>
            <person name="Fluhr R."/>
            <person name="Prusky D."/>
        </authorList>
    </citation>
    <scope>NUCLEOTIDE SEQUENCE [LARGE SCALE GENOMIC DNA]</scope>
    <source>
        <strain evidence="2">Cg-14</strain>
    </source>
</reference>
<protein>
    <submittedName>
        <fullName evidence="1">Uncharacterized protein</fullName>
    </submittedName>
</protein>